<comment type="caution">
    <text evidence="3">The sequence shown here is derived from an EMBL/GenBank/DDBJ whole genome shotgun (WGS) entry which is preliminary data.</text>
</comment>
<dbReference type="AlphaFoldDB" id="A0A7J6PE92"/>
<dbReference type="Pfam" id="PF00211">
    <property type="entry name" value="Guanylate_cyc"/>
    <property type="match status" value="1"/>
</dbReference>
<accession>A0A7J6PE92</accession>
<dbReference type="GO" id="GO:0009190">
    <property type="term" value="P:cyclic nucleotide biosynthetic process"/>
    <property type="evidence" value="ECO:0007669"/>
    <property type="project" value="InterPro"/>
</dbReference>
<dbReference type="PROSITE" id="PS50125">
    <property type="entry name" value="GUANYLATE_CYCLASE_2"/>
    <property type="match status" value="1"/>
</dbReference>
<evidence type="ECO:0000313" key="3">
    <source>
        <dbReference type="EMBL" id="KAF4694076.1"/>
    </source>
</evidence>
<dbReference type="OrthoDB" id="440879at2759"/>
<evidence type="ECO:0000259" key="2">
    <source>
        <dbReference type="PROSITE" id="PS50125"/>
    </source>
</evidence>
<organism evidence="3 4">
    <name type="scientific">Perkinsus olseni</name>
    <name type="common">Perkinsus atlanticus</name>
    <dbReference type="NCBI Taxonomy" id="32597"/>
    <lineage>
        <taxon>Eukaryota</taxon>
        <taxon>Sar</taxon>
        <taxon>Alveolata</taxon>
        <taxon>Perkinsozoa</taxon>
        <taxon>Perkinsea</taxon>
        <taxon>Perkinsida</taxon>
        <taxon>Perkinsidae</taxon>
        <taxon>Perkinsus</taxon>
    </lineage>
</organism>
<evidence type="ECO:0000313" key="4">
    <source>
        <dbReference type="Proteomes" id="UP000541610"/>
    </source>
</evidence>
<dbReference type="GO" id="GO:0035556">
    <property type="term" value="P:intracellular signal transduction"/>
    <property type="evidence" value="ECO:0007669"/>
    <property type="project" value="InterPro"/>
</dbReference>
<proteinExistence type="predicted"/>
<dbReference type="InterPro" id="IPR050697">
    <property type="entry name" value="Adenylyl/Guanylyl_Cyclase_3/4"/>
</dbReference>
<feature type="region of interest" description="Disordered" evidence="1">
    <location>
        <begin position="419"/>
        <end position="462"/>
    </location>
</feature>
<dbReference type="PANTHER" id="PTHR43081:SF1">
    <property type="entry name" value="ADENYLATE CYCLASE, TERMINAL-DIFFERENTIATION SPECIFIC"/>
    <property type="match status" value="1"/>
</dbReference>
<sequence length="462" mass="52112">MRGFNQIGVLVVHPLRTMIDRMEQLAVFEYAAVGNHEVFTAPGWKARGAILQDGGETNELSAKSRCLAFLGYGENSKSRLGYFNEVTELDQSLTRVQMMISSWAKYCPYDVVRMILRTGEEVELGVAPQQVTIFFSDIESFTTICERLAPSQVLRFLSTYFTLVSEIITDNQGTLLEFLGDGILAVWNAPLAVSNHAERCLTAAMTMQVCNRALKFYQIDFKREQFEKGAVDYEKWSQEKRHFYDVLARDYDQIETRTSALCSKDERCKGAINSCSRLLDAVARDEVPFSSKVTPFVKALKAFHGVKERCFGLHRLPGWERSIEEFGVAWDETGLSPTLKVHIVLHHVQEYLSRYESVADAGLSLSSEQSGEALHARLQRVWNLRFKVNPDNSLFPDRLVDCMVSYNWNLQWDEAGRKRIEPDSSRTAESGRCSFDAEGRGISSESSGASDLDESSESGTES</sequence>
<dbReference type="SUPFAM" id="SSF55073">
    <property type="entry name" value="Nucleotide cyclase"/>
    <property type="match status" value="1"/>
</dbReference>
<dbReference type="PANTHER" id="PTHR43081">
    <property type="entry name" value="ADENYLATE CYCLASE, TERMINAL-DIFFERENTIATION SPECIFIC-RELATED"/>
    <property type="match status" value="1"/>
</dbReference>
<dbReference type="EMBL" id="JABANP010000037">
    <property type="protein sequence ID" value="KAF4694076.1"/>
    <property type="molecule type" value="Genomic_DNA"/>
</dbReference>
<evidence type="ECO:0000256" key="1">
    <source>
        <dbReference type="SAM" id="MobiDB-lite"/>
    </source>
</evidence>
<feature type="domain" description="Guanylate cyclase" evidence="2">
    <location>
        <begin position="132"/>
        <end position="207"/>
    </location>
</feature>
<dbReference type="InterPro" id="IPR029787">
    <property type="entry name" value="Nucleotide_cyclase"/>
</dbReference>
<gene>
    <name evidence="3" type="primary">NPR2_8</name>
    <name evidence="3" type="ORF">FOZ60_009190</name>
</gene>
<reference evidence="3 4" key="1">
    <citation type="submission" date="2020-04" db="EMBL/GenBank/DDBJ databases">
        <title>Perkinsus olseni comparative genomics.</title>
        <authorList>
            <person name="Bogema D.R."/>
        </authorList>
    </citation>
    <scope>NUCLEOTIDE SEQUENCE [LARGE SCALE GENOMIC DNA]</scope>
    <source>
        <strain evidence="3">00978-12</strain>
    </source>
</reference>
<dbReference type="Proteomes" id="UP000541610">
    <property type="component" value="Unassembled WGS sequence"/>
</dbReference>
<dbReference type="InterPro" id="IPR001054">
    <property type="entry name" value="A/G_cyclase"/>
</dbReference>
<dbReference type="CDD" id="cd07302">
    <property type="entry name" value="CHD"/>
    <property type="match status" value="1"/>
</dbReference>
<dbReference type="Gene3D" id="3.30.70.1230">
    <property type="entry name" value="Nucleotide cyclase"/>
    <property type="match status" value="1"/>
</dbReference>
<protein>
    <submittedName>
        <fullName evidence="3">Nitrogen permease regulator 2</fullName>
    </submittedName>
</protein>
<name>A0A7J6PE92_PEROL</name>